<evidence type="ECO:0000256" key="1">
    <source>
        <dbReference type="SAM" id="MobiDB-lite"/>
    </source>
</evidence>
<evidence type="ECO:0000313" key="5">
    <source>
        <dbReference type="Proteomes" id="UP000664109"/>
    </source>
</evidence>
<keyword evidence="2" id="KW-1133">Transmembrane helix</keyword>
<sequence>MRDAPRAPREGGGRRRAGTPDTPNTPNPPAAPDVRGTGPDATGPAAPGTAGSATTGAADSGATGATGPAGPGVRYPRVRRAVRGLFGPGPWKRGPLLAALALGLGLLLLLHAEVTDRGGLGSLVETFLPWLGLFVPVLLAAALWHRSATALIALLLPVTAWLSLFGGLLAGGSAPGGDLTVVSHNVNAENPDPAGTARDLAASGADLLALQEMTPQATETYRKELAAAYPHHTVRGTVGLWSRLPLSDSRAVDVLRGDAGPLAETRRAGDRPAEPPRALRVTVATDRGPLAVYVAHLGSVRLMPRNGFWTDSRDAGAVALTAAVAAEPNERVMVLGDMNGTTDDRVFDGLTARLDSAHEKAGDGFGFSWPASFPMARIDQILARGVEPRSAWVLPATPSDHLPVAAAFAW</sequence>
<name>A0ABS2V0X6_9ACTN</name>
<feature type="transmembrane region" description="Helical" evidence="2">
    <location>
        <begin position="127"/>
        <end position="144"/>
    </location>
</feature>
<keyword evidence="4" id="KW-0540">Nuclease</keyword>
<comment type="caution">
    <text evidence="4">The sequence shown here is derived from an EMBL/GenBank/DDBJ whole genome shotgun (WGS) entry which is preliminary data.</text>
</comment>
<evidence type="ECO:0000259" key="3">
    <source>
        <dbReference type="Pfam" id="PF03372"/>
    </source>
</evidence>
<accession>A0ABS2V0X6</accession>
<organism evidence="4 5">
    <name type="scientific">Streptomyces zhihengii</name>
    <dbReference type="NCBI Taxonomy" id="1818004"/>
    <lineage>
        <taxon>Bacteria</taxon>
        <taxon>Bacillati</taxon>
        <taxon>Actinomycetota</taxon>
        <taxon>Actinomycetes</taxon>
        <taxon>Kitasatosporales</taxon>
        <taxon>Streptomycetaceae</taxon>
        <taxon>Streptomyces</taxon>
    </lineage>
</organism>
<feature type="transmembrane region" description="Helical" evidence="2">
    <location>
        <begin position="151"/>
        <end position="170"/>
    </location>
</feature>
<keyword evidence="4" id="KW-0255">Endonuclease</keyword>
<evidence type="ECO:0000313" key="4">
    <source>
        <dbReference type="EMBL" id="MBM9623486.1"/>
    </source>
</evidence>
<gene>
    <name evidence="4" type="ORF">JE024_33360</name>
</gene>
<feature type="domain" description="Endonuclease/exonuclease/phosphatase" evidence="3">
    <location>
        <begin position="182"/>
        <end position="401"/>
    </location>
</feature>
<protein>
    <submittedName>
        <fullName evidence="4">Endonuclease/exonuclease/phosphatase family protein</fullName>
    </submittedName>
</protein>
<dbReference type="EMBL" id="JAFEJA010000002">
    <property type="protein sequence ID" value="MBM9623486.1"/>
    <property type="molecule type" value="Genomic_DNA"/>
</dbReference>
<dbReference type="Proteomes" id="UP000664109">
    <property type="component" value="Unassembled WGS sequence"/>
</dbReference>
<feature type="transmembrane region" description="Helical" evidence="2">
    <location>
        <begin position="96"/>
        <end position="115"/>
    </location>
</feature>
<dbReference type="Gene3D" id="3.60.10.10">
    <property type="entry name" value="Endonuclease/exonuclease/phosphatase"/>
    <property type="match status" value="1"/>
</dbReference>
<dbReference type="InterPro" id="IPR036691">
    <property type="entry name" value="Endo/exonu/phosph_ase_sf"/>
</dbReference>
<feature type="compositionally biased region" description="Basic and acidic residues" evidence="1">
    <location>
        <begin position="1"/>
        <end position="13"/>
    </location>
</feature>
<keyword evidence="5" id="KW-1185">Reference proteome</keyword>
<keyword evidence="4" id="KW-0378">Hydrolase</keyword>
<evidence type="ECO:0000256" key="2">
    <source>
        <dbReference type="SAM" id="Phobius"/>
    </source>
</evidence>
<dbReference type="SUPFAM" id="SSF56219">
    <property type="entry name" value="DNase I-like"/>
    <property type="match status" value="1"/>
</dbReference>
<dbReference type="InterPro" id="IPR005135">
    <property type="entry name" value="Endo/exonuclease/phosphatase"/>
</dbReference>
<dbReference type="Pfam" id="PF03372">
    <property type="entry name" value="Exo_endo_phos"/>
    <property type="match status" value="1"/>
</dbReference>
<proteinExistence type="predicted"/>
<dbReference type="GO" id="GO:0004519">
    <property type="term" value="F:endonuclease activity"/>
    <property type="evidence" value="ECO:0007669"/>
    <property type="project" value="UniProtKB-KW"/>
</dbReference>
<feature type="compositionally biased region" description="Low complexity" evidence="1">
    <location>
        <begin position="32"/>
        <end position="72"/>
    </location>
</feature>
<reference evidence="4 5" key="1">
    <citation type="journal article" date="2016" name="Arch. Microbiol.">
        <title>Streptomyces zhihengii sp. nov., isolated from rhizospheric soil of Psammosilene tunicoides.</title>
        <authorList>
            <person name="Huang M.J."/>
            <person name="Fei J.J."/>
            <person name="Salam N."/>
            <person name="Kim C.J."/>
            <person name="Hozzein W.N."/>
            <person name="Xiao M."/>
            <person name="Huang H.Q."/>
            <person name="Li W.J."/>
        </authorList>
    </citation>
    <scope>NUCLEOTIDE SEQUENCE [LARGE SCALE GENOMIC DNA]</scope>
    <source>
        <strain evidence="4 5">YIM T102</strain>
    </source>
</reference>
<keyword evidence="2" id="KW-0472">Membrane</keyword>
<feature type="region of interest" description="Disordered" evidence="1">
    <location>
        <begin position="1"/>
        <end position="73"/>
    </location>
</feature>
<keyword evidence="2" id="KW-0812">Transmembrane</keyword>